<evidence type="ECO:0000256" key="1">
    <source>
        <dbReference type="SAM" id="MobiDB-lite"/>
    </source>
</evidence>
<gene>
    <name evidence="3" type="ORF">Adt_03336</name>
</gene>
<keyword evidence="4" id="KW-1185">Reference proteome</keyword>
<comment type="caution">
    <text evidence="3">The sequence shown here is derived from an EMBL/GenBank/DDBJ whole genome shotgun (WGS) entry which is preliminary data.</text>
</comment>
<dbReference type="AlphaFoldDB" id="A0ABD1W0P0"/>
<dbReference type="InterPro" id="IPR046796">
    <property type="entry name" value="Transposase_32_dom"/>
</dbReference>
<dbReference type="Pfam" id="PF20167">
    <property type="entry name" value="Transposase_32"/>
    <property type="match status" value="1"/>
</dbReference>
<evidence type="ECO:0000259" key="2">
    <source>
        <dbReference type="Pfam" id="PF20167"/>
    </source>
</evidence>
<organism evidence="3 4">
    <name type="scientific">Abeliophyllum distichum</name>
    <dbReference type="NCBI Taxonomy" id="126358"/>
    <lineage>
        <taxon>Eukaryota</taxon>
        <taxon>Viridiplantae</taxon>
        <taxon>Streptophyta</taxon>
        <taxon>Embryophyta</taxon>
        <taxon>Tracheophyta</taxon>
        <taxon>Spermatophyta</taxon>
        <taxon>Magnoliopsida</taxon>
        <taxon>eudicotyledons</taxon>
        <taxon>Gunneridae</taxon>
        <taxon>Pentapetalae</taxon>
        <taxon>asterids</taxon>
        <taxon>lamiids</taxon>
        <taxon>Lamiales</taxon>
        <taxon>Oleaceae</taxon>
        <taxon>Forsythieae</taxon>
        <taxon>Abeliophyllum</taxon>
    </lineage>
</organism>
<feature type="compositionally biased region" description="Basic and acidic residues" evidence="1">
    <location>
        <begin position="1"/>
        <end position="15"/>
    </location>
</feature>
<evidence type="ECO:0000313" key="3">
    <source>
        <dbReference type="EMBL" id="KAL2542358.1"/>
    </source>
</evidence>
<accession>A0ABD1W0P0</accession>
<evidence type="ECO:0000313" key="4">
    <source>
        <dbReference type="Proteomes" id="UP001604336"/>
    </source>
</evidence>
<dbReference type="EMBL" id="JBFOLK010000001">
    <property type="protein sequence ID" value="KAL2542358.1"/>
    <property type="molecule type" value="Genomic_DNA"/>
</dbReference>
<dbReference type="Proteomes" id="UP001604336">
    <property type="component" value="Unassembled WGS sequence"/>
</dbReference>
<feature type="region of interest" description="Disordered" evidence="1">
    <location>
        <begin position="1"/>
        <end position="34"/>
    </location>
</feature>
<feature type="compositionally biased region" description="Basic and acidic residues" evidence="1">
    <location>
        <begin position="25"/>
        <end position="34"/>
    </location>
</feature>
<protein>
    <recommendedName>
        <fullName evidence="2">Putative plant transposon protein domain-containing protein</fullName>
    </recommendedName>
</protein>
<reference evidence="4" key="1">
    <citation type="submission" date="2024-07" db="EMBL/GenBank/DDBJ databases">
        <title>Two chromosome-level genome assemblies of Korean endemic species Abeliophyllum distichum and Forsythia ovata (Oleaceae).</title>
        <authorList>
            <person name="Jang H."/>
        </authorList>
    </citation>
    <scope>NUCLEOTIDE SEQUENCE [LARGE SCALE GENOMIC DNA]</scope>
</reference>
<sequence length="238" mass="27581">MPPKQKDPQAKKGKENVGSSSNRRRQVEEHVDDGGIQRFQAGKKVAGKPHFSYPLLVKEFIANFNRAIEEPGTFKTDHRYITWVCGKWIKFNPAVMENYYGLTTNNIEHIPTELDMALVTRFLYRRADAWPIFGPKFLRNQLMKSMDVFYICVCHDIDPTSHRTDINESWARFLYHIASGHKIDLENYIFHFIVDLASQCESGRLLMFPCLISAIFLLEVVPLLLHDELETPEAHITK</sequence>
<feature type="domain" description="Putative plant transposon protein" evidence="2">
    <location>
        <begin position="45"/>
        <end position="222"/>
    </location>
</feature>
<proteinExistence type="predicted"/>
<name>A0ABD1W0P0_9LAMI</name>